<dbReference type="Gene3D" id="3.40.30.10">
    <property type="entry name" value="Glutaredoxin"/>
    <property type="match status" value="1"/>
</dbReference>
<evidence type="ECO:0000313" key="3">
    <source>
        <dbReference type="Proteomes" id="UP000189545"/>
    </source>
</evidence>
<dbReference type="KEGG" id="spsw:Sps_00726"/>
<dbReference type="EMBL" id="CP014782">
    <property type="protein sequence ID" value="AQS35919.1"/>
    <property type="molecule type" value="Genomic_DNA"/>
</dbReference>
<dbReference type="Proteomes" id="UP000189545">
    <property type="component" value="Chromosome"/>
</dbReference>
<dbReference type="GO" id="GO:0016853">
    <property type="term" value="F:isomerase activity"/>
    <property type="evidence" value="ECO:0007669"/>
    <property type="project" value="UniProtKB-KW"/>
</dbReference>
<protein>
    <submittedName>
        <fullName evidence="2">Thiol-disulfide isomerase-like thioredoxin</fullName>
    </submittedName>
</protein>
<accession>A0A1S6HK86</accession>
<keyword evidence="3" id="KW-1185">Reference proteome</keyword>
<reference evidence="2 3" key="1">
    <citation type="submission" date="2016-03" db="EMBL/GenBank/DDBJ databases">
        <title>Complete genome sequence of Shewanella psychrophila WP2, a deep sea bacterium isolated from west Pacific sediment.</title>
        <authorList>
            <person name="Xu G."/>
            <person name="Jian H."/>
        </authorList>
    </citation>
    <scope>NUCLEOTIDE SEQUENCE [LARGE SCALE GENOMIC DNA]</scope>
    <source>
        <strain evidence="2 3">WP2</strain>
    </source>
</reference>
<dbReference type="PANTHER" id="PTHR42852:SF18">
    <property type="entry name" value="CHROMOSOME UNDETERMINED SCAFFOLD_47, WHOLE GENOME SHOTGUN SEQUENCE"/>
    <property type="match status" value="1"/>
</dbReference>
<dbReference type="PROSITE" id="PS51352">
    <property type="entry name" value="THIOREDOXIN_2"/>
    <property type="match status" value="1"/>
</dbReference>
<gene>
    <name evidence="2" type="ORF">Sps_00726</name>
</gene>
<dbReference type="InterPro" id="IPR013766">
    <property type="entry name" value="Thioredoxin_domain"/>
</dbReference>
<dbReference type="InterPro" id="IPR036249">
    <property type="entry name" value="Thioredoxin-like_sf"/>
</dbReference>
<dbReference type="OrthoDB" id="9799347at2"/>
<keyword evidence="2" id="KW-0413">Isomerase</keyword>
<sequence>MGSSIINWLTQWVKICLISSIFLQVNSLSAAPSLALSVQDANGQSYVLSQFSGELIYIDFWASWCGPCRKSFPWMNEMHHKYADQGLKIIAINLDNDMSLARQFLGQISADFTIAYDPDIQVAGQFNILGMPSSYLFDRQGKLVAKHVGFYSEHKADYEAEILYYLKQEQAEVHSEEK</sequence>
<dbReference type="AlphaFoldDB" id="A0A1S6HK86"/>
<dbReference type="STRING" id="225848.Sps_00726"/>
<dbReference type="RefSeq" id="WP_077751267.1">
    <property type="nucleotide sequence ID" value="NZ_CP014782.1"/>
</dbReference>
<dbReference type="CDD" id="cd02966">
    <property type="entry name" value="TlpA_like_family"/>
    <property type="match status" value="1"/>
</dbReference>
<evidence type="ECO:0000259" key="1">
    <source>
        <dbReference type="PROSITE" id="PS51352"/>
    </source>
</evidence>
<dbReference type="InterPro" id="IPR050553">
    <property type="entry name" value="Thioredoxin_ResA/DsbE_sf"/>
</dbReference>
<evidence type="ECO:0000313" key="2">
    <source>
        <dbReference type="EMBL" id="AQS35919.1"/>
    </source>
</evidence>
<dbReference type="InterPro" id="IPR013740">
    <property type="entry name" value="Redoxin"/>
</dbReference>
<name>A0A1S6HK86_9GAMM</name>
<organism evidence="2 3">
    <name type="scientific">Shewanella psychrophila</name>
    <dbReference type="NCBI Taxonomy" id="225848"/>
    <lineage>
        <taxon>Bacteria</taxon>
        <taxon>Pseudomonadati</taxon>
        <taxon>Pseudomonadota</taxon>
        <taxon>Gammaproteobacteria</taxon>
        <taxon>Alteromonadales</taxon>
        <taxon>Shewanellaceae</taxon>
        <taxon>Shewanella</taxon>
    </lineage>
</organism>
<dbReference type="GO" id="GO:0016491">
    <property type="term" value="F:oxidoreductase activity"/>
    <property type="evidence" value="ECO:0007669"/>
    <property type="project" value="InterPro"/>
</dbReference>
<dbReference type="Pfam" id="PF08534">
    <property type="entry name" value="Redoxin"/>
    <property type="match status" value="1"/>
</dbReference>
<dbReference type="SUPFAM" id="SSF52833">
    <property type="entry name" value="Thioredoxin-like"/>
    <property type="match status" value="1"/>
</dbReference>
<dbReference type="PANTHER" id="PTHR42852">
    <property type="entry name" value="THIOL:DISULFIDE INTERCHANGE PROTEIN DSBE"/>
    <property type="match status" value="1"/>
</dbReference>
<proteinExistence type="predicted"/>
<feature type="domain" description="Thioredoxin" evidence="1">
    <location>
        <begin position="25"/>
        <end position="171"/>
    </location>
</feature>